<evidence type="ECO:0000256" key="1">
    <source>
        <dbReference type="SAM" id="MobiDB-lite"/>
    </source>
</evidence>
<feature type="region of interest" description="Disordered" evidence="1">
    <location>
        <begin position="1"/>
        <end position="347"/>
    </location>
</feature>
<dbReference type="EMBL" id="ML119107">
    <property type="protein sequence ID" value="RPB17074.1"/>
    <property type="molecule type" value="Genomic_DNA"/>
</dbReference>
<feature type="region of interest" description="Disordered" evidence="1">
    <location>
        <begin position="596"/>
        <end position="652"/>
    </location>
</feature>
<dbReference type="OrthoDB" id="5382102at2759"/>
<feature type="compositionally biased region" description="Polar residues" evidence="1">
    <location>
        <begin position="627"/>
        <end position="637"/>
    </location>
</feature>
<dbReference type="Proteomes" id="UP000277580">
    <property type="component" value="Unassembled WGS sequence"/>
</dbReference>
<feature type="compositionally biased region" description="Basic residues" evidence="1">
    <location>
        <begin position="638"/>
        <end position="647"/>
    </location>
</feature>
<gene>
    <name evidence="2" type="ORF">P167DRAFT_480123</name>
</gene>
<feature type="compositionally biased region" description="Basic residues" evidence="1">
    <location>
        <begin position="191"/>
        <end position="200"/>
    </location>
</feature>
<feature type="compositionally biased region" description="Polar residues" evidence="1">
    <location>
        <begin position="1353"/>
        <end position="1362"/>
    </location>
</feature>
<feature type="region of interest" description="Disordered" evidence="1">
    <location>
        <begin position="572"/>
        <end position="591"/>
    </location>
</feature>
<feature type="compositionally biased region" description="Basic and acidic residues" evidence="1">
    <location>
        <begin position="1394"/>
        <end position="1438"/>
    </location>
</feature>
<feature type="compositionally biased region" description="Low complexity" evidence="1">
    <location>
        <begin position="1095"/>
        <end position="1110"/>
    </location>
</feature>
<sequence>MGGNNAQEQSVLSSQGSYTATDLSRRTDHTSFSIPEDGRPITIQTNRRRKKDADASTTLSGTNTSLLIEYFENGKPNGGSPNRRPSVRVKVTPSAQRRHQVKSSSDGNGLHISDAGTSPRRPSHTQRISLSPHVGEDRLVMGDNRSTSGDHSSITSYNSADQPYVSITREAASPESVNSSPRDKSESYNRRAARRNRSASRSKQPEGYFEKDSIKSQKGARSRSVSREYDIQEEAGLKAPKLGRRRSRSLSRERISNRESIALSQHEKQSIEQSVMEGFEKLGKGRNAKSRKGSQSRGGSTMAGDYLTAPRARSRSRSRDREVDDITAEKNRQRRKASQMEESQLQRTASINNPALLDLVEDAIKRLILPQLNEIKTNNNQTKLSKFDPTVASALLERQGSKRLDKSLSMPNVAQPMVVLTPDMEKGNGQGMVIAGGADSQVSENNREVVSQVMAELNDAIDNGFADATPEKSEMSYPKAPGLGLGPPHSPILSEAGEGVSLVGAIPNGERLEMPDGPNRLDTPETYAETRASILSARSGLPYPKENGMTTGHTPPPPDSEFPVFSELNLPHRASRSNLSERDGTDGKSLANRRSHLNINSNGYDNDGVSSVSSGRSGEGERALSIASLSSTQSTKLAKQRRGQYKGKGKENADMSNIHENEYWNGDVSKRNGAVDAYFAKVREEAQENALMDARIQGTSIEARHLNTETQHNFDPADMEKDGQRVFMLGGNPSMRSTPVVPHSHQASVLDTPSNYGMSDVSYRTGSAPALGPSALPRAGDNVPETHMNLGEDDEEINTNPSIIQGPIGHGPDDWKFNPANDHQYNDEESNGMPPSLRSLSPAIQTKDEGYISAANPGMQSPGPMTPIQQMGSPSMGMGAIRGIGLEDDDYYGGHRRMGSGNSHGMPSPLYDSATGRGVDRIQSKDIVALMDHLTVRDAQRNARDTEILVTLVRSAAEMRNSFEDMKKQLESQQRTIVDEVGINTERSVQKVIQGPRPLPPSAPRVPRYRPEEEDDEGPAKKRNVFRRALKGLSMKSSNDLQRIEEMLCTLLTEVEGLKGGQEFYQQSLGQSQSLGTFDAFKSPGNTEIAGTETGGPANSSGANSGYYSGVPSQPSASNRIYQDERPRQSNRITPIEEDAVLRTPPREAPQEAPREVRGGSLPLNTPPETRAPPAVFSNDNTPTKSAEKSKRESGTSSIFPKISRWSETTTSTAVRGFLKKGKNHAAGEASDGSRSDINFWEPPVKSTQAEPLSPYSEGQQTEKAMSPVPPSSRGTDAPINHSNRRSLEVHAPQPRMPYNHQLEAQAQQLMASGIVPNSPNANASVSSLGTFPPLGPGGFSDGKLMSPLAQDAYNQHLQQQGLLIKTPMNGGPPRPPKEPVTPAATVEDSEYPSSEKRKSRHRDENGEKIRKPKKERTEEEKQRRKERKERKEREREAGASSSASRKKSRDLLSPEQEGGLGSPFSARSPSTASRLQGPRPLSSNSNKENARRHRHQSSQGTADTFGNTQEYETYGGNYR</sequence>
<feature type="region of interest" description="Disordered" evidence="1">
    <location>
        <begin position="1076"/>
        <end position="1283"/>
    </location>
</feature>
<feature type="compositionally biased region" description="Polar residues" evidence="1">
    <location>
        <begin position="144"/>
        <end position="161"/>
    </location>
</feature>
<feature type="compositionally biased region" description="Basic residues" evidence="1">
    <location>
        <begin position="284"/>
        <end position="294"/>
    </location>
</feature>
<evidence type="ECO:0000313" key="2">
    <source>
        <dbReference type="EMBL" id="RPB17074.1"/>
    </source>
</evidence>
<feature type="compositionally biased region" description="Low complexity" evidence="1">
    <location>
        <begin position="56"/>
        <end position="67"/>
    </location>
</feature>
<feature type="region of interest" description="Disordered" evidence="1">
    <location>
        <begin position="1352"/>
        <end position="1520"/>
    </location>
</feature>
<dbReference type="STRING" id="1392247.A0A3N4L2L3"/>
<organism evidence="2 3">
    <name type="scientific">Morchella conica CCBAS932</name>
    <dbReference type="NCBI Taxonomy" id="1392247"/>
    <lineage>
        <taxon>Eukaryota</taxon>
        <taxon>Fungi</taxon>
        <taxon>Dikarya</taxon>
        <taxon>Ascomycota</taxon>
        <taxon>Pezizomycotina</taxon>
        <taxon>Pezizomycetes</taxon>
        <taxon>Pezizales</taxon>
        <taxon>Morchellaceae</taxon>
        <taxon>Morchella</taxon>
    </lineage>
</organism>
<protein>
    <submittedName>
        <fullName evidence="2">Uncharacterized protein</fullName>
    </submittedName>
</protein>
<feature type="compositionally biased region" description="Polar residues" evidence="1">
    <location>
        <begin position="1111"/>
        <end position="1121"/>
    </location>
</feature>
<dbReference type="PANTHER" id="PTHR42105">
    <property type="entry name" value="DIM2-ASSOCIATED PROTEIN 1"/>
    <property type="match status" value="1"/>
</dbReference>
<dbReference type="PANTHER" id="PTHR42105:SF1">
    <property type="entry name" value="TRANSALDOLASE"/>
    <property type="match status" value="1"/>
</dbReference>
<keyword evidence="3" id="KW-1185">Reference proteome</keyword>
<feature type="compositionally biased region" description="Polar residues" evidence="1">
    <location>
        <begin position="1466"/>
        <end position="1475"/>
    </location>
</feature>
<feature type="compositionally biased region" description="Polar residues" evidence="1">
    <location>
        <begin position="1498"/>
        <end position="1512"/>
    </location>
</feature>
<evidence type="ECO:0000313" key="3">
    <source>
        <dbReference type="Proteomes" id="UP000277580"/>
    </source>
</evidence>
<accession>A0A3N4L2L3</accession>
<proteinExistence type="predicted"/>
<dbReference type="InParanoid" id="A0A3N4L2L3"/>
<feature type="compositionally biased region" description="Basic and acidic residues" evidence="1">
    <location>
        <begin position="1145"/>
        <end position="1158"/>
    </location>
</feature>
<feature type="compositionally biased region" description="Polar residues" evidence="1">
    <location>
        <begin position="1"/>
        <end position="22"/>
    </location>
</feature>
<feature type="compositionally biased region" description="Polar residues" evidence="1">
    <location>
        <begin position="1246"/>
        <end position="1264"/>
    </location>
</feature>
<feature type="compositionally biased region" description="Basic and acidic residues" evidence="1">
    <location>
        <begin position="317"/>
        <end position="331"/>
    </location>
</feature>
<feature type="region of interest" description="Disordered" evidence="1">
    <location>
        <begin position="538"/>
        <end position="565"/>
    </location>
</feature>
<feature type="region of interest" description="Disordered" evidence="1">
    <location>
        <begin position="995"/>
        <end position="1023"/>
    </location>
</feature>
<reference evidence="2 3" key="1">
    <citation type="journal article" date="2018" name="Nat. Ecol. Evol.">
        <title>Pezizomycetes genomes reveal the molecular basis of ectomycorrhizal truffle lifestyle.</title>
        <authorList>
            <person name="Murat C."/>
            <person name="Payen T."/>
            <person name="Noel B."/>
            <person name="Kuo A."/>
            <person name="Morin E."/>
            <person name="Chen J."/>
            <person name="Kohler A."/>
            <person name="Krizsan K."/>
            <person name="Balestrini R."/>
            <person name="Da Silva C."/>
            <person name="Montanini B."/>
            <person name="Hainaut M."/>
            <person name="Levati E."/>
            <person name="Barry K.W."/>
            <person name="Belfiori B."/>
            <person name="Cichocki N."/>
            <person name="Clum A."/>
            <person name="Dockter R.B."/>
            <person name="Fauchery L."/>
            <person name="Guy J."/>
            <person name="Iotti M."/>
            <person name="Le Tacon F."/>
            <person name="Lindquist E.A."/>
            <person name="Lipzen A."/>
            <person name="Malagnac F."/>
            <person name="Mello A."/>
            <person name="Molinier V."/>
            <person name="Miyauchi S."/>
            <person name="Poulain J."/>
            <person name="Riccioni C."/>
            <person name="Rubini A."/>
            <person name="Sitrit Y."/>
            <person name="Splivallo R."/>
            <person name="Traeger S."/>
            <person name="Wang M."/>
            <person name="Zifcakova L."/>
            <person name="Wipf D."/>
            <person name="Zambonelli A."/>
            <person name="Paolocci F."/>
            <person name="Nowrousian M."/>
            <person name="Ottonello S."/>
            <person name="Baldrian P."/>
            <person name="Spatafora J.W."/>
            <person name="Henrissat B."/>
            <person name="Nagy L.G."/>
            <person name="Aury J.M."/>
            <person name="Wincker P."/>
            <person name="Grigoriev I.V."/>
            <person name="Bonfante P."/>
            <person name="Martin F.M."/>
        </authorList>
    </citation>
    <scope>NUCLEOTIDE SEQUENCE [LARGE SCALE GENOMIC DNA]</scope>
    <source>
        <strain evidence="2 3">CCBAS932</strain>
    </source>
</reference>
<name>A0A3N4L2L3_9PEZI</name>